<dbReference type="SUPFAM" id="SSF48726">
    <property type="entry name" value="Immunoglobulin"/>
    <property type="match status" value="1"/>
</dbReference>
<dbReference type="Gene3D" id="2.60.40.10">
    <property type="entry name" value="Immunoglobulins"/>
    <property type="match status" value="1"/>
</dbReference>
<dbReference type="Pfam" id="PF07686">
    <property type="entry name" value="V-set"/>
    <property type="match status" value="1"/>
</dbReference>
<dbReference type="EMBL" id="CABDUW010000122">
    <property type="protein sequence ID" value="VTJ59515.1"/>
    <property type="molecule type" value="Genomic_DNA"/>
</dbReference>
<evidence type="ECO:0000256" key="6">
    <source>
        <dbReference type="SAM" id="SignalP"/>
    </source>
</evidence>
<keyword evidence="3" id="KW-1064">Adaptive immunity</keyword>
<dbReference type="GO" id="GO:0005886">
    <property type="term" value="C:plasma membrane"/>
    <property type="evidence" value="ECO:0007669"/>
    <property type="project" value="TreeGrafter"/>
</dbReference>
<feature type="region of interest" description="Disordered" evidence="5">
    <location>
        <begin position="123"/>
        <end position="153"/>
    </location>
</feature>
<keyword evidence="1 6" id="KW-0732">Signal</keyword>
<feature type="domain" description="Ig-like" evidence="7">
    <location>
        <begin position="7"/>
        <end position="127"/>
    </location>
</feature>
<keyword evidence="2" id="KW-0391">Immunity</keyword>
<dbReference type="GO" id="GO:0002250">
    <property type="term" value="P:adaptive immune response"/>
    <property type="evidence" value="ECO:0007669"/>
    <property type="project" value="UniProtKB-KW"/>
</dbReference>
<evidence type="ECO:0000256" key="3">
    <source>
        <dbReference type="ARBA" id="ARBA00023130"/>
    </source>
</evidence>
<name>A0A5E4AQR4_MARMO</name>
<dbReference type="InterPro" id="IPR036179">
    <property type="entry name" value="Ig-like_dom_sf"/>
</dbReference>
<dbReference type="InterPro" id="IPR013783">
    <property type="entry name" value="Ig-like_fold"/>
</dbReference>
<feature type="chain" id="PRO_5023046019" description="Ig-like domain-containing protein" evidence="6">
    <location>
        <begin position="25"/>
        <end position="153"/>
    </location>
</feature>
<protein>
    <recommendedName>
        <fullName evidence="7">Ig-like domain-containing protein</fullName>
    </recommendedName>
</protein>
<dbReference type="Proteomes" id="UP000335636">
    <property type="component" value="Unassembled WGS sequence"/>
</dbReference>
<gene>
    <name evidence="8" type="ORF">MONAX_5E043410</name>
</gene>
<keyword evidence="9" id="KW-1185">Reference proteome</keyword>
<sequence>MGTSMNPRLFCVTLCLLGTGLVDAVITQRPRHLILHRGKKTTLECSQNLNHYAMFWYRQDPGQGLKLLHYSDSVGSTAEGEAPQGSSVSRDQKENFPLTLESPSTSQSSLYLCASSEATAGHSQLLSAQEAQPQGSGGLSFQSPCLSQQRTLS</sequence>
<evidence type="ECO:0000256" key="2">
    <source>
        <dbReference type="ARBA" id="ARBA00022859"/>
    </source>
</evidence>
<evidence type="ECO:0000256" key="5">
    <source>
        <dbReference type="SAM" id="MobiDB-lite"/>
    </source>
</evidence>
<reference evidence="8" key="1">
    <citation type="submission" date="2019-04" db="EMBL/GenBank/DDBJ databases">
        <authorList>
            <person name="Alioto T."/>
            <person name="Alioto T."/>
        </authorList>
    </citation>
    <scope>NUCLEOTIDE SEQUENCE [LARGE SCALE GENOMIC DNA]</scope>
</reference>
<accession>A0A5E4AQR4</accession>
<evidence type="ECO:0000313" key="9">
    <source>
        <dbReference type="Proteomes" id="UP000335636"/>
    </source>
</evidence>
<evidence type="ECO:0000256" key="4">
    <source>
        <dbReference type="ARBA" id="ARBA00023319"/>
    </source>
</evidence>
<organism evidence="8 9">
    <name type="scientific">Marmota monax</name>
    <name type="common">Woodchuck</name>
    <dbReference type="NCBI Taxonomy" id="9995"/>
    <lineage>
        <taxon>Eukaryota</taxon>
        <taxon>Metazoa</taxon>
        <taxon>Chordata</taxon>
        <taxon>Craniata</taxon>
        <taxon>Vertebrata</taxon>
        <taxon>Euteleostomi</taxon>
        <taxon>Mammalia</taxon>
        <taxon>Eutheria</taxon>
        <taxon>Euarchontoglires</taxon>
        <taxon>Glires</taxon>
        <taxon>Rodentia</taxon>
        <taxon>Sciuromorpha</taxon>
        <taxon>Sciuridae</taxon>
        <taxon>Xerinae</taxon>
        <taxon>Marmotini</taxon>
        <taxon>Marmota</taxon>
    </lineage>
</organism>
<dbReference type="InterPro" id="IPR013106">
    <property type="entry name" value="Ig_V-set"/>
</dbReference>
<dbReference type="InterPro" id="IPR050413">
    <property type="entry name" value="TCR_beta_variable"/>
</dbReference>
<proteinExistence type="predicted"/>
<dbReference type="InterPro" id="IPR007110">
    <property type="entry name" value="Ig-like_dom"/>
</dbReference>
<feature type="signal peptide" evidence="6">
    <location>
        <begin position="1"/>
        <end position="24"/>
    </location>
</feature>
<dbReference type="PANTHER" id="PTHR23268:SF42">
    <property type="entry name" value="T CELL RECEPTOR BETA VARIABLE 10-1-RELATED"/>
    <property type="match status" value="1"/>
</dbReference>
<dbReference type="GO" id="GO:0007166">
    <property type="term" value="P:cell surface receptor signaling pathway"/>
    <property type="evidence" value="ECO:0007669"/>
    <property type="project" value="TreeGrafter"/>
</dbReference>
<dbReference type="PANTHER" id="PTHR23268">
    <property type="entry name" value="T-CELL RECEPTOR BETA CHAIN"/>
    <property type="match status" value="1"/>
</dbReference>
<keyword evidence="4" id="KW-0393">Immunoglobulin domain</keyword>
<feature type="region of interest" description="Disordered" evidence="5">
    <location>
        <begin position="75"/>
        <end position="106"/>
    </location>
</feature>
<evidence type="ECO:0000313" key="8">
    <source>
        <dbReference type="EMBL" id="VTJ59515.1"/>
    </source>
</evidence>
<evidence type="ECO:0000256" key="1">
    <source>
        <dbReference type="ARBA" id="ARBA00022729"/>
    </source>
</evidence>
<comment type="caution">
    <text evidence="8">The sequence shown here is derived from an EMBL/GenBank/DDBJ whole genome shotgun (WGS) entry which is preliminary data.</text>
</comment>
<dbReference type="AlphaFoldDB" id="A0A5E4AQR4"/>
<evidence type="ECO:0000259" key="7">
    <source>
        <dbReference type="PROSITE" id="PS50835"/>
    </source>
</evidence>
<dbReference type="PROSITE" id="PS50835">
    <property type="entry name" value="IG_LIKE"/>
    <property type="match status" value="1"/>
</dbReference>